<feature type="transmembrane region" description="Helical" evidence="5">
    <location>
        <begin position="216"/>
        <end position="235"/>
    </location>
</feature>
<keyword evidence="3 5" id="KW-1133">Transmembrane helix</keyword>
<dbReference type="SUPFAM" id="SSF103473">
    <property type="entry name" value="MFS general substrate transporter"/>
    <property type="match status" value="1"/>
</dbReference>
<dbReference type="HOGENOM" id="CLU_008455_13_7_1"/>
<dbReference type="InterPro" id="IPR020846">
    <property type="entry name" value="MFS_dom"/>
</dbReference>
<evidence type="ECO:0000256" key="5">
    <source>
        <dbReference type="SAM" id="Phobius"/>
    </source>
</evidence>
<feature type="transmembrane region" description="Helical" evidence="5">
    <location>
        <begin position="186"/>
        <end position="210"/>
    </location>
</feature>
<feature type="transmembrane region" description="Helical" evidence="5">
    <location>
        <begin position="400"/>
        <end position="422"/>
    </location>
</feature>
<dbReference type="InterPro" id="IPR011701">
    <property type="entry name" value="MFS"/>
</dbReference>
<name>A0A014P5L8_9HYPO</name>
<comment type="subcellular location">
    <subcellularLocation>
        <location evidence="1">Membrane</location>
        <topology evidence="1">Multi-pass membrane protein</topology>
    </subcellularLocation>
</comment>
<proteinExistence type="predicted"/>
<dbReference type="AlphaFoldDB" id="A0A014P5L8"/>
<evidence type="ECO:0000256" key="2">
    <source>
        <dbReference type="ARBA" id="ARBA00022692"/>
    </source>
</evidence>
<feature type="domain" description="Major facilitator superfamily (MFS) profile" evidence="6">
    <location>
        <begin position="62"/>
        <end position="487"/>
    </location>
</feature>
<dbReference type="Proteomes" id="UP000030151">
    <property type="component" value="Unassembled WGS sequence"/>
</dbReference>
<feature type="transmembrane region" description="Helical" evidence="5">
    <location>
        <begin position="457"/>
        <end position="485"/>
    </location>
</feature>
<feature type="transmembrane region" description="Helical" evidence="5">
    <location>
        <begin position="368"/>
        <end position="388"/>
    </location>
</feature>
<dbReference type="FunFam" id="1.20.1250.20:FF:000318">
    <property type="entry name" value="MFS multidrug transporter, putative"/>
    <property type="match status" value="1"/>
</dbReference>
<evidence type="ECO:0000256" key="4">
    <source>
        <dbReference type="ARBA" id="ARBA00023136"/>
    </source>
</evidence>
<sequence length="493" mass="54789">MAARMTKLETGCEEIENECHAELSEERRQYPAARHGITKRDSLPQIDDNDPLRWPKSKKLLNLALVAFHGFMATFSASAIMSAFVDIAADLHVPVQKASYLTSLFIVILGAAPLFWRPLSQAYGRRPIFLISLVGSMLGNVGCAVTKSYGTMALCRAITAFFISPAASIGSAVVSEMFLKEERAQYMGVWTAMVTLGVPLAPLLFGFVVLRVGYRWVYWILAITNGVQFVLYLLFGPESRFIRNENASKSLIHASWKRQYLTFQRIDPSPITIWDFLHPLTLAAHLRVALPAILYSMVFLWGSVMTTFEIPQIFPELFHLDTQQVGLQFISVLVGTIIGEQLGGTLSDRWMLLGRQKTGKQQRPEFRLWLSYIGHLLTIAGTVVFFVQLSKAQTWNVTPLLGAGISAGGNQIVTTIMITYAVDCYPHDAAAVGVFILLVRQTWGFIGPFWIPQMVDVLGLAMSSVLATAMIVVVSIIPTVILQLLGKNNIEEW</sequence>
<dbReference type="GO" id="GO:0022857">
    <property type="term" value="F:transmembrane transporter activity"/>
    <property type="evidence" value="ECO:0007669"/>
    <property type="project" value="InterPro"/>
</dbReference>
<accession>A0A014P5L8</accession>
<feature type="transmembrane region" description="Helical" evidence="5">
    <location>
        <begin position="156"/>
        <end position="174"/>
    </location>
</feature>
<feature type="transmembrane region" description="Helical" evidence="5">
    <location>
        <begin position="328"/>
        <end position="347"/>
    </location>
</feature>
<evidence type="ECO:0000256" key="1">
    <source>
        <dbReference type="ARBA" id="ARBA00004141"/>
    </source>
</evidence>
<gene>
    <name evidence="7" type="ORF">X797_009277</name>
</gene>
<evidence type="ECO:0000313" key="7">
    <source>
        <dbReference type="EMBL" id="EXU97558.1"/>
    </source>
</evidence>
<dbReference type="PANTHER" id="PTHR23502">
    <property type="entry name" value="MAJOR FACILITATOR SUPERFAMILY"/>
    <property type="match status" value="1"/>
</dbReference>
<feature type="transmembrane region" description="Helical" evidence="5">
    <location>
        <begin position="288"/>
        <end position="308"/>
    </location>
</feature>
<reference evidence="7 8" key="1">
    <citation type="submission" date="2014-02" db="EMBL/GenBank/DDBJ databases">
        <title>The genome sequence of the entomopathogenic fungus Metarhizium robertsii ARSEF 2575.</title>
        <authorList>
            <person name="Giuliano Garisto Donzelli B."/>
            <person name="Roe B.A."/>
            <person name="Macmil S.L."/>
            <person name="Krasnoff S.B."/>
            <person name="Gibson D.M."/>
        </authorList>
    </citation>
    <scope>NUCLEOTIDE SEQUENCE [LARGE SCALE GENOMIC DNA]</scope>
    <source>
        <strain evidence="7 8">ARSEF 2575</strain>
    </source>
</reference>
<feature type="transmembrane region" description="Helical" evidence="5">
    <location>
        <begin position="429"/>
        <end position="451"/>
    </location>
</feature>
<dbReference type="InterPro" id="IPR036259">
    <property type="entry name" value="MFS_trans_sf"/>
</dbReference>
<dbReference type="EMBL" id="JELW01000035">
    <property type="protein sequence ID" value="EXU97558.1"/>
    <property type="molecule type" value="Genomic_DNA"/>
</dbReference>
<dbReference type="PROSITE" id="PS50850">
    <property type="entry name" value="MFS"/>
    <property type="match status" value="1"/>
</dbReference>
<dbReference type="Gene3D" id="1.20.1250.20">
    <property type="entry name" value="MFS general substrate transporter like domains"/>
    <property type="match status" value="1"/>
</dbReference>
<dbReference type="OrthoDB" id="2585655at2759"/>
<evidence type="ECO:0000256" key="3">
    <source>
        <dbReference type="ARBA" id="ARBA00022989"/>
    </source>
</evidence>
<dbReference type="eggNOG" id="KOG0255">
    <property type="taxonomic scope" value="Eukaryota"/>
</dbReference>
<feature type="transmembrane region" description="Helical" evidence="5">
    <location>
        <begin position="97"/>
        <end position="116"/>
    </location>
</feature>
<dbReference type="Pfam" id="PF07690">
    <property type="entry name" value="MFS_1"/>
    <property type="match status" value="1"/>
</dbReference>
<dbReference type="GO" id="GO:0005886">
    <property type="term" value="C:plasma membrane"/>
    <property type="evidence" value="ECO:0007669"/>
    <property type="project" value="TreeGrafter"/>
</dbReference>
<feature type="transmembrane region" description="Helical" evidence="5">
    <location>
        <begin position="128"/>
        <end position="150"/>
    </location>
</feature>
<comment type="caution">
    <text evidence="7">The sequence shown here is derived from an EMBL/GenBank/DDBJ whole genome shotgun (WGS) entry which is preliminary data.</text>
</comment>
<keyword evidence="4 5" id="KW-0472">Membrane</keyword>
<evidence type="ECO:0000313" key="8">
    <source>
        <dbReference type="Proteomes" id="UP000030151"/>
    </source>
</evidence>
<protein>
    <submittedName>
        <fullName evidence="7">MFS transporter</fullName>
    </submittedName>
</protein>
<keyword evidence="2 5" id="KW-0812">Transmembrane</keyword>
<dbReference type="PANTHER" id="PTHR23502:SF2">
    <property type="entry name" value="TRANSPORTER, PUTATIVE (AFU_ORTHOLOGUE AFUA_2G08910)-RELATED"/>
    <property type="match status" value="1"/>
</dbReference>
<evidence type="ECO:0000259" key="6">
    <source>
        <dbReference type="PROSITE" id="PS50850"/>
    </source>
</evidence>
<feature type="transmembrane region" description="Helical" evidence="5">
    <location>
        <begin position="60"/>
        <end position="85"/>
    </location>
</feature>
<organism evidence="7 8">
    <name type="scientific">Metarhizium robertsii</name>
    <dbReference type="NCBI Taxonomy" id="568076"/>
    <lineage>
        <taxon>Eukaryota</taxon>
        <taxon>Fungi</taxon>
        <taxon>Dikarya</taxon>
        <taxon>Ascomycota</taxon>
        <taxon>Pezizomycotina</taxon>
        <taxon>Sordariomycetes</taxon>
        <taxon>Hypocreomycetidae</taxon>
        <taxon>Hypocreales</taxon>
        <taxon>Clavicipitaceae</taxon>
        <taxon>Metarhizium</taxon>
    </lineage>
</organism>